<dbReference type="SUPFAM" id="SSF56112">
    <property type="entry name" value="Protein kinase-like (PK-like)"/>
    <property type="match status" value="1"/>
</dbReference>
<proteinExistence type="predicted"/>
<gene>
    <name evidence="2" type="ORF">BLNAU_18972</name>
</gene>
<dbReference type="Gene3D" id="1.10.510.10">
    <property type="entry name" value="Transferase(Phosphotransferase) domain 1"/>
    <property type="match status" value="1"/>
</dbReference>
<evidence type="ECO:0000313" key="2">
    <source>
        <dbReference type="EMBL" id="KAK2946130.1"/>
    </source>
</evidence>
<dbReference type="InterPro" id="IPR000719">
    <property type="entry name" value="Prot_kinase_dom"/>
</dbReference>
<organism evidence="2 3">
    <name type="scientific">Blattamonas nauphoetae</name>
    <dbReference type="NCBI Taxonomy" id="2049346"/>
    <lineage>
        <taxon>Eukaryota</taxon>
        <taxon>Metamonada</taxon>
        <taxon>Preaxostyla</taxon>
        <taxon>Oxymonadida</taxon>
        <taxon>Blattamonas</taxon>
    </lineage>
</organism>
<accession>A0ABQ9X2Y0</accession>
<feature type="domain" description="Protein kinase" evidence="1">
    <location>
        <begin position="1"/>
        <end position="131"/>
    </location>
</feature>
<name>A0ABQ9X2Y0_9EUKA</name>
<dbReference type="EMBL" id="JARBJD010000237">
    <property type="protein sequence ID" value="KAK2946130.1"/>
    <property type="molecule type" value="Genomic_DNA"/>
</dbReference>
<keyword evidence="3" id="KW-1185">Reference proteome</keyword>
<reference evidence="2 3" key="1">
    <citation type="journal article" date="2022" name="bioRxiv">
        <title>Genomics of Preaxostyla Flagellates Illuminates Evolutionary Transitions and the Path Towards Mitochondrial Loss.</title>
        <authorList>
            <person name="Novak L.V.F."/>
            <person name="Treitli S.C."/>
            <person name="Pyrih J."/>
            <person name="Halakuc P."/>
            <person name="Pipaliya S.V."/>
            <person name="Vacek V."/>
            <person name="Brzon O."/>
            <person name="Soukal P."/>
            <person name="Eme L."/>
            <person name="Dacks J.B."/>
            <person name="Karnkowska A."/>
            <person name="Elias M."/>
            <person name="Hampl V."/>
        </authorList>
    </citation>
    <scope>NUCLEOTIDE SEQUENCE [LARGE SCALE GENOMIC DNA]</scope>
    <source>
        <strain evidence="2">NAU3</strain>
        <tissue evidence="2">Gut</tissue>
    </source>
</reference>
<dbReference type="InterPro" id="IPR011009">
    <property type="entry name" value="Kinase-like_dom_sf"/>
</dbReference>
<evidence type="ECO:0000313" key="3">
    <source>
        <dbReference type="Proteomes" id="UP001281761"/>
    </source>
</evidence>
<protein>
    <recommendedName>
        <fullName evidence="1">Protein kinase domain-containing protein</fullName>
    </recommendedName>
</protein>
<dbReference type="PROSITE" id="PS50011">
    <property type="entry name" value="PROTEIN_KINASE_DOM"/>
    <property type="match status" value="1"/>
</dbReference>
<dbReference type="Pfam" id="PF00069">
    <property type="entry name" value="Pkinase"/>
    <property type="match status" value="1"/>
</dbReference>
<dbReference type="PANTHER" id="PTHR44329">
    <property type="entry name" value="SERINE/THREONINE-PROTEIN KINASE TNNI3K-RELATED"/>
    <property type="match status" value="1"/>
</dbReference>
<comment type="caution">
    <text evidence="2">The sequence shown here is derived from an EMBL/GenBank/DDBJ whole genome shotgun (WGS) entry which is preliminary data.</text>
</comment>
<sequence>MNSNEAEQATLFAQKQQNAHAMGVEGEKSGVDGLRWKAPEVVAGTGQVDGHKAAVFSLGLILWEIETGLVPYGEVDAIVAQKQSGTAIPPNLSDLHNDEFVALLVRCLSVNPKERPTLTEVGEFLSSHKTESGIAESRNEVKAQVG</sequence>
<evidence type="ECO:0000259" key="1">
    <source>
        <dbReference type="PROSITE" id="PS50011"/>
    </source>
</evidence>
<dbReference type="Proteomes" id="UP001281761">
    <property type="component" value="Unassembled WGS sequence"/>
</dbReference>
<dbReference type="InterPro" id="IPR051681">
    <property type="entry name" value="Ser/Thr_Kinases-Pseudokinases"/>
</dbReference>